<dbReference type="Gene3D" id="3.30.420.80">
    <property type="entry name" value="Ribosomal protein S11"/>
    <property type="match status" value="1"/>
</dbReference>
<dbReference type="InterPro" id="IPR001971">
    <property type="entry name" value="Ribosomal_uS11"/>
</dbReference>
<organism evidence="5">
    <name type="scientific">Gelidium vagum</name>
    <name type="common">Red alga</name>
    <dbReference type="NCBI Taxonomy" id="35171"/>
    <lineage>
        <taxon>Eukaryota</taxon>
        <taxon>Rhodophyta</taxon>
        <taxon>Florideophyceae</taxon>
        <taxon>Rhodymeniophycidae</taxon>
        <taxon>Gelidiales</taxon>
        <taxon>Gelidiaceae</taxon>
        <taxon>Gelidium</taxon>
    </lineage>
</organism>
<dbReference type="PANTHER" id="PTHR11759">
    <property type="entry name" value="40S RIBOSOMAL PROTEIN S14/30S RIBOSOMAL PROTEIN S11"/>
    <property type="match status" value="1"/>
</dbReference>
<evidence type="ECO:0000313" key="5">
    <source>
        <dbReference type="EMBL" id="AGO19319.1"/>
    </source>
</evidence>
<dbReference type="SUPFAM" id="SSF53137">
    <property type="entry name" value="Translational machinery components"/>
    <property type="match status" value="1"/>
</dbReference>
<comment type="similarity">
    <text evidence="1">Belongs to the universal ribosomal protein uS11 family.</text>
</comment>
<keyword evidence="4" id="KW-0472">Membrane</keyword>
<keyword evidence="4" id="KW-1133">Transmembrane helix</keyword>
<dbReference type="GO" id="GO:0005840">
    <property type="term" value="C:ribosome"/>
    <property type="evidence" value="ECO:0007669"/>
    <property type="project" value="UniProtKB-KW"/>
</dbReference>
<evidence type="ECO:0000256" key="2">
    <source>
        <dbReference type="ARBA" id="ARBA00022980"/>
    </source>
</evidence>
<gene>
    <name evidence="5" type="primary">rps11</name>
    <name evidence="5" type="ORF">Geli.vagu.mt.23</name>
</gene>
<dbReference type="GO" id="GO:1990904">
    <property type="term" value="C:ribonucleoprotein complex"/>
    <property type="evidence" value="ECO:0007669"/>
    <property type="project" value="UniProtKB-KW"/>
</dbReference>
<keyword evidence="3" id="KW-0687">Ribonucleoprotein</keyword>
<protein>
    <submittedName>
        <fullName evidence="5">Ribosomal protein S11</fullName>
    </submittedName>
</protein>
<dbReference type="Pfam" id="PF00411">
    <property type="entry name" value="Ribosomal_S11"/>
    <property type="match status" value="1"/>
</dbReference>
<dbReference type="AlphaFoldDB" id="V5JG17"/>
<accession>V5JG17</accession>
<keyword evidence="4" id="KW-0812">Transmembrane</keyword>
<sequence length="119" mass="13494">MFLNNSKSLVLKIFFTSTNILCCLTSLHGNIIFWTSVGSQKIKGTKKITSATVETILKKLFKITKSVGCSYLHIHLKGFSKNKKLIIKFFKQAEIQILSISDHTSLPHNGCKIRKVRRI</sequence>
<dbReference type="GeneID" id="18056295"/>
<dbReference type="RefSeq" id="YP_008963205.1">
    <property type="nucleotide sequence ID" value="NC_023077.1"/>
</dbReference>
<reference evidence="5" key="1">
    <citation type="journal article" date="2014" name="Mitochondrial DNA">
        <title>Complete mitochondrial genome of the agarophyte red alga Gelidium vagum (Gelidiales).</title>
        <authorList>
            <person name="Yang E.C."/>
            <person name="Kim K.M."/>
            <person name="Boo G.H."/>
            <person name="Lee J.H."/>
            <person name="Boo S.M."/>
            <person name="Yoon H.S."/>
        </authorList>
    </citation>
    <scope>NUCLEOTIDE SEQUENCE</scope>
</reference>
<dbReference type="PIRSF" id="PIRSF002131">
    <property type="entry name" value="Ribosomal_S11"/>
    <property type="match status" value="1"/>
</dbReference>
<dbReference type="HAMAP" id="MF_01310">
    <property type="entry name" value="Ribosomal_uS11"/>
    <property type="match status" value="1"/>
</dbReference>
<dbReference type="EMBL" id="KC875854">
    <property type="protein sequence ID" value="AGO19319.1"/>
    <property type="molecule type" value="Genomic_DNA"/>
</dbReference>
<dbReference type="InterPro" id="IPR036967">
    <property type="entry name" value="Ribosomal_uS11_sf"/>
</dbReference>
<evidence type="ECO:0000256" key="3">
    <source>
        <dbReference type="ARBA" id="ARBA00023274"/>
    </source>
</evidence>
<name>V5JG17_GELVA</name>
<keyword evidence="2 5" id="KW-0689">Ribosomal protein</keyword>
<proteinExistence type="inferred from homology"/>
<dbReference type="GO" id="GO:0006412">
    <property type="term" value="P:translation"/>
    <property type="evidence" value="ECO:0007669"/>
    <property type="project" value="InterPro"/>
</dbReference>
<evidence type="ECO:0000256" key="1">
    <source>
        <dbReference type="ARBA" id="ARBA00006194"/>
    </source>
</evidence>
<keyword evidence="5" id="KW-0496">Mitochondrion</keyword>
<geneLocation type="mitochondrion" evidence="5"/>
<dbReference type="GO" id="GO:0003735">
    <property type="term" value="F:structural constituent of ribosome"/>
    <property type="evidence" value="ECO:0007669"/>
    <property type="project" value="InterPro"/>
</dbReference>
<evidence type="ECO:0000256" key="4">
    <source>
        <dbReference type="SAM" id="Phobius"/>
    </source>
</evidence>
<feature type="transmembrane region" description="Helical" evidence="4">
    <location>
        <begin position="13"/>
        <end position="37"/>
    </location>
</feature>